<dbReference type="Proteomes" id="UP000617634">
    <property type="component" value="Unassembled WGS sequence"/>
</dbReference>
<dbReference type="EMBL" id="JADZGI010000002">
    <property type="protein sequence ID" value="MBH0114122.1"/>
    <property type="molecule type" value="Genomic_DNA"/>
</dbReference>
<sequence length="205" mass="22141">MSRPTDTLSAAPGIRPERFQLAVFGALAGVMLLTRSHALTHVVHLPATALASYFVLGYFVRRASAFAALFALGWGIDVVSIGMLGVSDFCYTPAYLMLVPAYGVMWVAGRQVRMLPERAASIPLALFTLVAATFVSHLCSSGGFYAFSGRFPEPTIAGFLPRLARYFPMTLTSSLMWTGVAAALWMLVRTARPALARAFAQSKAR</sequence>
<evidence type="ECO:0000256" key="1">
    <source>
        <dbReference type="SAM" id="Phobius"/>
    </source>
</evidence>
<keyword evidence="1" id="KW-0812">Transmembrane</keyword>
<comment type="caution">
    <text evidence="2">The sequence shown here is derived from an EMBL/GenBank/DDBJ whole genome shotgun (WGS) entry which is preliminary data.</text>
</comment>
<reference evidence="2" key="1">
    <citation type="submission" date="2020-11" db="EMBL/GenBank/DDBJ databases">
        <title>Novosphingobium aureum sp. nov., a marine bacterium isolated from sediment of a salt flat.</title>
        <authorList>
            <person name="Yoo Y."/>
            <person name="Kim J.-J."/>
        </authorList>
    </citation>
    <scope>NUCLEOTIDE SEQUENCE</scope>
    <source>
        <strain evidence="2">YJ-S2-02</strain>
    </source>
</reference>
<accession>A0A931HE29</accession>
<feature type="transmembrane region" description="Helical" evidence="1">
    <location>
        <begin position="92"/>
        <end position="109"/>
    </location>
</feature>
<feature type="transmembrane region" description="Helical" evidence="1">
    <location>
        <begin position="121"/>
        <end position="146"/>
    </location>
</feature>
<protein>
    <submittedName>
        <fullName evidence="2">Uncharacterized protein</fullName>
    </submittedName>
</protein>
<gene>
    <name evidence="2" type="ORF">I5E68_14350</name>
</gene>
<evidence type="ECO:0000313" key="2">
    <source>
        <dbReference type="EMBL" id="MBH0114122.1"/>
    </source>
</evidence>
<keyword evidence="1" id="KW-0472">Membrane</keyword>
<dbReference type="RefSeq" id="WP_197165184.1">
    <property type="nucleotide sequence ID" value="NZ_JADZGI010000002.1"/>
</dbReference>
<feature type="transmembrane region" description="Helical" evidence="1">
    <location>
        <begin position="67"/>
        <end position="86"/>
    </location>
</feature>
<keyword evidence="1" id="KW-1133">Transmembrane helix</keyword>
<dbReference type="AlphaFoldDB" id="A0A931HE29"/>
<evidence type="ECO:0000313" key="3">
    <source>
        <dbReference type="Proteomes" id="UP000617634"/>
    </source>
</evidence>
<name>A0A931HE29_9SPHN</name>
<keyword evidence="3" id="KW-1185">Reference proteome</keyword>
<proteinExistence type="predicted"/>
<organism evidence="2 3">
    <name type="scientific">Novosphingobium aureum</name>
    <dbReference type="NCBI Taxonomy" id="2792964"/>
    <lineage>
        <taxon>Bacteria</taxon>
        <taxon>Pseudomonadati</taxon>
        <taxon>Pseudomonadota</taxon>
        <taxon>Alphaproteobacteria</taxon>
        <taxon>Sphingomonadales</taxon>
        <taxon>Sphingomonadaceae</taxon>
        <taxon>Novosphingobium</taxon>
    </lineage>
</organism>
<feature type="transmembrane region" description="Helical" evidence="1">
    <location>
        <begin position="43"/>
        <end position="60"/>
    </location>
</feature>
<feature type="transmembrane region" description="Helical" evidence="1">
    <location>
        <begin position="166"/>
        <end position="188"/>
    </location>
</feature>